<keyword evidence="2" id="KW-1134">Transmembrane beta strand</keyword>
<evidence type="ECO:0000313" key="3">
    <source>
        <dbReference type="EMBL" id="SAH95905.1"/>
    </source>
</evidence>
<dbReference type="GO" id="GO:0015562">
    <property type="term" value="F:efflux transmembrane transporter activity"/>
    <property type="evidence" value="ECO:0007669"/>
    <property type="project" value="InterPro"/>
</dbReference>
<dbReference type="Pfam" id="PF02321">
    <property type="entry name" value="OEP"/>
    <property type="match status" value="2"/>
</dbReference>
<dbReference type="InterPro" id="IPR003423">
    <property type="entry name" value="OMP_efflux"/>
</dbReference>
<dbReference type="RefSeq" id="WP_082887072.1">
    <property type="nucleotide sequence ID" value="NZ_FKBS01000007.1"/>
</dbReference>
<dbReference type="PANTHER" id="PTHR30203">
    <property type="entry name" value="OUTER MEMBRANE CATION EFFLUX PROTEIN"/>
    <property type="match status" value="1"/>
</dbReference>
<keyword evidence="2" id="KW-0564">Palmitate</keyword>
<comment type="similarity">
    <text evidence="1 2">Belongs to the outer membrane factor (OMF) (TC 1.B.17) family.</text>
</comment>
<dbReference type="AlphaFoldDB" id="A0A157LGK7"/>
<dbReference type="GO" id="GO:0005886">
    <property type="term" value="C:plasma membrane"/>
    <property type="evidence" value="ECO:0007669"/>
    <property type="project" value="UniProtKB-SubCell"/>
</dbReference>
<dbReference type="PANTHER" id="PTHR30203:SF32">
    <property type="entry name" value="CATION EFFLUX SYSTEM PROTEIN CUSC"/>
    <property type="match status" value="1"/>
</dbReference>
<gene>
    <name evidence="3" type="primary">ttgC_2</name>
    <name evidence="3" type="ORF">SAMEA1982600_00742</name>
</gene>
<dbReference type="Gene3D" id="2.20.200.10">
    <property type="entry name" value="Outer membrane efflux proteins (OEP)"/>
    <property type="match status" value="1"/>
</dbReference>
<dbReference type="Gene3D" id="1.20.1600.10">
    <property type="entry name" value="Outer membrane efflux proteins (OEP)"/>
    <property type="match status" value="1"/>
</dbReference>
<name>A0A157LGK7_9BORD</name>
<keyword evidence="2" id="KW-0812">Transmembrane</keyword>
<dbReference type="OrthoDB" id="9770517at2"/>
<sequence>MSLPFSHASLPKFRPQGRARGFRLAGVALAVSLLLGGCGLLDSRYERPAVQVPMQWNQGQPADAAALSGPWWLAFGDAELNQLIEQALARNNDLAAAGVRVRRAQLTAGLARADLFPLFGGNVDVNRSRNLYGDRLITRSNQAQLTVSYELDLWGRLSRARDAAQWEAEATEQDRQATALSLTGTTAQLYWQIGFINQRLATSTESIAYAQRTLDLVRAQYAAGGASALEVAEAEQNLSNQQAAHTDLLQQRVEYRNALAILFDGPPGRIVTDPQALPQAAPPPVRAGLPADLLGRRPDLRAAELRLRGALANVDATRYSYYPPITLTGALGSASTALGNLLQNPVATLGAGLSFPFLQLNSMQLNIDISRTDFEERAISFRQALYQAMADVENALSARTQLTERARLLALSLESARRAERLYEVRYRSGAVSLRFWLDAQEQRRNAEIAVAENGLNRLVNQVSLYQALGGSDVPAVAQMPPR</sequence>
<dbReference type="NCBIfam" id="TIGR01845">
    <property type="entry name" value="outer_NodT"/>
    <property type="match status" value="1"/>
</dbReference>
<dbReference type="InterPro" id="IPR010131">
    <property type="entry name" value="MdtP/NodT-like"/>
</dbReference>
<keyword evidence="2 3" id="KW-0449">Lipoprotein</keyword>
<evidence type="ECO:0000256" key="2">
    <source>
        <dbReference type="RuleBase" id="RU362097"/>
    </source>
</evidence>
<accession>A0A157LGK7</accession>
<evidence type="ECO:0000313" key="4">
    <source>
        <dbReference type="Proteomes" id="UP000077037"/>
    </source>
</evidence>
<comment type="subcellular location">
    <subcellularLocation>
        <location evidence="2">Cell membrane</location>
        <topology evidence="2">Lipid-anchor</topology>
    </subcellularLocation>
</comment>
<evidence type="ECO:0000256" key="1">
    <source>
        <dbReference type="ARBA" id="ARBA00007613"/>
    </source>
</evidence>
<dbReference type="Proteomes" id="UP000077037">
    <property type="component" value="Unassembled WGS sequence"/>
</dbReference>
<protein>
    <submittedName>
        <fullName evidence="3">Multidrug efflux outer membrane lipoprotein</fullName>
    </submittedName>
</protein>
<proteinExistence type="inferred from homology"/>
<organism evidence="3 4">
    <name type="scientific">Bordetella ansorpii</name>
    <dbReference type="NCBI Taxonomy" id="288768"/>
    <lineage>
        <taxon>Bacteria</taxon>
        <taxon>Pseudomonadati</taxon>
        <taxon>Pseudomonadota</taxon>
        <taxon>Betaproteobacteria</taxon>
        <taxon>Burkholderiales</taxon>
        <taxon>Alcaligenaceae</taxon>
        <taxon>Bordetella</taxon>
    </lineage>
</organism>
<dbReference type="EMBL" id="FKBS01000007">
    <property type="protein sequence ID" value="SAH95905.1"/>
    <property type="molecule type" value="Genomic_DNA"/>
</dbReference>
<reference evidence="3 4" key="1">
    <citation type="submission" date="2016-03" db="EMBL/GenBank/DDBJ databases">
        <authorList>
            <consortium name="Pathogen Informatics"/>
        </authorList>
    </citation>
    <scope>NUCLEOTIDE SEQUENCE [LARGE SCALE GENOMIC DNA]</scope>
    <source>
        <strain evidence="3 4">NCTC13364</strain>
    </source>
</reference>
<keyword evidence="2" id="KW-0472">Membrane</keyword>
<dbReference type="SUPFAM" id="SSF56954">
    <property type="entry name" value="Outer membrane efflux proteins (OEP)"/>
    <property type="match status" value="1"/>
</dbReference>